<reference evidence="5" key="2">
    <citation type="journal article" date="2020" name="Microorganisms">
        <title>Osmotic Adaptation and Compatible Solute Biosynthesis of Phototrophic Bacteria as Revealed from Genome Analyses.</title>
        <authorList>
            <person name="Imhoff J.F."/>
            <person name="Rahn T."/>
            <person name="Kunzel S."/>
            <person name="Keller A."/>
            <person name="Neulinger S.C."/>
        </authorList>
    </citation>
    <scope>NUCLEOTIDE SEQUENCE</scope>
    <source>
        <strain evidence="5">LMG 28126</strain>
    </source>
</reference>
<feature type="domain" description="Polysaccharide export protein N-terminal" evidence="4">
    <location>
        <begin position="116"/>
        <end position="197"/>
    </location>
</feature>
<evidence type="ECO:0000259" key="4">
    <source>
        <dbReference type="Pfam" id="PF02563"/>
    </source>
</evidence>
<feature type="transmembrane region" description="Helical" evidence="3">
    <location>
        <begin position="38"/>
        <end position="58"/>
    </location>
</feature>
<accession>A0A934WJZ0</accession>
<keyword evidence="3" id="KW-0812">Transmembrane</keyword>
<reference evidence="5" key="1">
    <citation type="submission" date="2017-05" db="EMBL/GenBank/DDBJ databases">
        <authorList>
            <person name="Imhoff J.F."/>
            <person name="Rahn T."/>
            <person name="Kuenzel S."/>
            <person name="Neulinger S.C."/>
        </authorList>
    </citation>
    <scope>NUCLEOTIDE SEQUENCE</scope>
    <source>
        <strain evidence="5">LMG 28126</strain>
    </source>
</reference>
<evidence type="ECO:0000256" key="2">
    <source>
        <dbReference type="SAM" id="MobiDB-lite"/>
    </source>
</evidence>
<dbReference type="InterPro" id="IPR049712">
    <property type="entry name" value="Poly_export"/>
</dbReference>
<feature type="compositionally biased region" description="Low complexity" evidence="2">
    <location>
        <begin position="7"/>
        <end position="18"/>
    </location>
</feature>
<organism evidence="5 6">
    <name type="scientific">Rhodobaculum claviforme</name>
    <dbReference type="NCBI Taxonomy" id="1549854"/>
    <lineage>
        <taxon>Bacteria</taxon>
        <taxon>Pseudomonadati</taxon>
        <taxon>Pseudomonadota</taxon>
        <taxon>Alphaproteobacteria</taxon>
        <taxon>Rhodobacterales</taxon>
        <taxon>Paracoccaceae</taxon>
        <taxon>Rhodobaculum</taxon>
    </lineage>
</organism>
<dbReference type="EMBL" id="NHSD01000284">
    <property type="protein sequence ID" value="MBK5928018.1"/>
    <property type="molecule type" value="Genomic_DNA"/>
</dbReference>
<keyword evidence="3" id="KW-0472">Membrane</keyword>
<evidence type="ECO:0000256" key="1">
    <source>
        <dbReference type="ARBA" id="ARBA00022729"/>
    </source>
</evidence>
<dbReference type="InterPro" id="IPR003715">
    <property type="entry name" value="Poly_export_N"/>
</dbReference>
<dbReference type="Pfam" id="PF02563">
    <property type="entry name" value="Poly_export"/>
    <property type="match status" value="1"/>
</dbReference>
<protein>
    <recommendedName>
        <fullName evidence="4">Polysaccharide export protein N-terminal domain-containing protein</fullName>
    </recommendedName>
</protein>
<keyword evidence="1" id="KW-0732">Signal</keyword>
<dbReference type="PANTHER" id="PTHR33619">
    <property type="entry name" value="POLYSACCHARIDE EXPORT PROTEIN GFCE-RELATED"/>
    <property type="match status" value="1"/>
</dbReference>
<keyword evidence="3" id="KW-1133">Transmembrane helix</keyword>
<evidence type="ECO:0000313" key="6">
    <source>
        <dbReference type="Proteomes" id="UP000706333"/>
    </source>
</evidence>
<dbReference type="PANTHER" id="PTHR33619:SF3">
    <property type="entry name" value="POLYSACCHARIDE EXPORT PROTEIN GFCE-RELATED"/>
    <property type="match status" value="1"/>
</dbReference>
<name>A0A934WJZ0_9RHOB</name>
<dbReference type="Gene3D" id="3.30.1950.10">
    <property type="entry name" value="wza like domain"/>
    <property type="match status" value="1"/>
</dbReference>
<evidence type="ECO:0000313" key="5">
    <source>
        <dbReference type="EMBL" id="MBK5928018.1"/>
    </source>
</evidence>
<dbReference type="Gene3D" id="3.10.560.10">
    <property type="entry name" value="Outer membrane lipoprotein wza domain like"/>
    <property type="match status" value="2"/>
</dbReference>
<proteinExistence type="predicted"/>
<dbReference type="Proteomes" id="UP000706333">
    <property type="component" value="Unassembled WGS sequence"/>
</dbReference>
<dbReference type="GO" id="GO:0015159">
    <property type="term" value="F:polysaccharide transmembrane transporter activity"/>
    <property type="evidence" value="ECO:0007669"/>
    <property type="project" value="InterPro"/>
</dbReference>
<evidence type="ECO:0000256" key="3">
    <source>
        <dbReference type="SAM" id="Phobius"/>
    </source>
</evidence>
<feature type="region of interest" description="Disordered" evidence="2">
    <location>
        <begin position="1"/>
        <end position="25"/>
    </location>
</feature>
<sequence>MAQARQGGSIPHGIGPSPCVQSPPCIQRPPGGRPVWRGLRVVVVVAGLVLLAGCATLPRSAAVQGEILRNSTSDTRDIAVVQVTRAGLGAIGRWPASVGSGGQDTGSWLPRSAGPDSPVIRPGDSISLTVWDNDPSSLLTPEGAKQVRIEALPVSPQGTIFVPYLEEVVVNGQTPDQARRRIQEQLDAILPSAQVQLILGAGRRSSVDLLGGVGTPGSYPLPDRNFSVLNLIAAGGGVAGLENPQVRLTRDGRVHRIALERLQDDPRLDTILRGGDSVSLEEDRRRFIALGAAGQQNVIPFGRGQVTALEAVSMIGGVSGDRGAPGGILVLREYAPAAVDPEGVRGPDRDRVVFALDLTTADGLFSARNFTIAPDDLVLVTEAPVTSLRTILGLVGQGFGVAARLE</sequence>
<comment type="caution">
    <text evidence="5">The sequence shown here is derived from an EMBL/GenBank/DDBJ whole genome shotgun (WGS) entry which is preliminary data.</text>
</comment>
<dbReference type="AlphaFoldDB" id="A0A934WJZ0"/>
<keyword evidence="6" id="KW-1185">Reference proteome</keyword>
<gene>
    <name evidence="5" type="ORF">CCR87_11885</name>
</gene>